<dbReference type="AlphaFoldDB" id="A0A0V1M4X1"/>
<organism evidence="5 6">
    <name type="scientific">Trichinella papuae</name>
    <dbReference type="NCBI Taxonomy" id="268474"/>
    <lineage>
        <taxon>Eukaryota</taxon>
        <taxon>Metazoa</taxon>
        <taxon>Ecdysozoa</taxon>
        <taxon>Nematoda</taxon>
        <taxon>Enoplea</taxon>
        <taxon>Dorylaimia</taxon>
        <taxon>Trichinellida</taxon>
        <taxon>Trichinellidae</taxon>
        <taxon>Trichinella</taxon>
    </lineage>
</organism>
<dbReference type="STRING" id="268474.A0A0V1M4X1"/>
<dbReference type="EMBL" id="JYDO01000226">
    <property type="protein sequence ID" value="KRZ66760.1"/>
    <property type="molecule type" value="Genomic_DNA"/>
</dbReference>
<dbReference type="InterPro" id="IPR055429">
    <property type="entry name" value="TRAPPC13_M"/>
</dbReference>
<comment type="caution">
    <text evidence="5">The sequence shown here is derived from an EMBL/GenBank/DDBJ whole genome shotgun (WGS) entry which is preliminary data.</text>
</comment>
<evidence type="ECO:0000313" key="6">
    <source>
        <dbReference type="Proteomes" id="UP000054843"/>
    </source>
</evidence>
<dbReference type="InterPro" id="IPR055427">
    <property type="entry name" value="TRAPPC13_N"/>
</dbReference>
<name>A0A0V1M4X1_9BILA</name>
<evidence type="ECO:0000313" key="5">
    <source>
        <dbReference type="EMBL" id="KRZ66760.1"/>
    </source>
</evidence>
<accession>A0A0V1M4X1</accession>
<feature type="domain" description="Trafficking protein particle complex subunit 13 middle" evidence="4">
    <location>
        <begin position="220"/>
        <end position="330"/>
    </location>
</feature>
<keyword evidence="6" id="KW-1185">Reference proteome</keyword>
<evidence type="ECO:0000259" key="2">
    <source>
        <dbReference type="Pfam" id="PF06159"/>
    </source>
</evidence>
<evidence type="ECO:0000259" key="4">
    <source>
        <dbReference type="Pfam" id="PF23647"/>
    </source>
</evidence>
<evidence type="ECO:0000256" key="1">
    <source>
        <dbReference type="ARBA" id="ARBA00010785"/>
    </source>
</evidence>
<dbReference type="OrthoDB" id="10250284at2759"/>
<dbReference type="InterPro" id="IPR010378">
    <property type="entry name" value="TRAPPC13"/>
</dbReference>
<feature type="domain" description="Trafficking protein particle complex subunit 13 N-terminal" evidence="2">
    <location>
        <begin position="121"/>
        <end position="216"/>
    </location>
</feature>
<dbReference type="Pfam" id="PF23643">
    <property type="entry name" value="TRAPPC13_C"/>
    <property type="match status" value="1"/>
</dbReference>
<dbReference type="InterPro" id="IPR055428">
    <property type="entry name" value="TRAPPC13_C"/>
</dbReference>
<dbReference type="GO" id="GO:1990072">
    <property type="term" value="C:TRAPPIII protein complex"/>
    <property type="evidence" value="ECO:0007669"/>
    <property type="project" value="TreeGrafter"/>
</dbReference>
<proteinExistence type="inferred from homology"/>
<dbReference type="PANTHER" id="PTHR13134">
    <property type="entry name" value="TRAFFICKING PROTEIN PARTICLE COMPLEX SUBUNIT 13"/>
    <property type="match status" value="1"/>
</dbReference>
<feature type="domain" description="Trafficking protein particle complex subunit 13 C-terminal" evidence="3">
    <location>
        <begin position="345"/>
        <end position="441"/>
    </location>
</feature>
<gene>
    <name evidence="5" type="primary">C56C10.7</name>
    <name evidence="5" type="ORF">T10_8612</name>
</gene>
<dbReference type="Proteomes" id="UP000054843">
    <property type="component" value="Unassembled WGS sequence"/>
</dbReference>
<comment type="similarity">
    <text evidence="1">Belongs to the TRAPPC13 family.</text>
</comment>
<protein>
    <submittedName>
        <fullName evidence="5">Putative trafficking protein particle complex subunit 13-like protein</fullName>
    </submittedName>
</protein>
<dbReference type="Pfam" id="PF06159">
    <property type="entry name" value="TRAPPC13_N"/>
    <property type="match status" value="1"/>
</dbReference>
<reference evidence="5 6" key="1">
    <citation type="submission" date="2015-01" db="EMBL/GenBank/DDBJ databases">
        <title>Evolution of Trichinella species and genotypes.</title>
        <authorList>
            <person name="Korhonen P.K."/>
            <person name="Edoardo P."/>
            <person name="Giuseppe L.R."/>
            <person name="Gasser R.B."/>
        </authorList>
    </citation>
    <scope>NUCLEOTIDE SEQUENCE [LARGE SCALE GENOMIC DNA]</scope>
    <source>
        <strain evidence="5">ISS1980</strain>
    </source>
</reference>
<dbReference type="PANTHER" id="PTHR13134:SF3">
    <property type="entry name" value="TRAFFICKING PROTEIN PARTICLE COMPLEX SUBUNIT 13"/>
    <property type="match status" value="1"/>
</dbReference>
<dbReference type="Pfam" id="PF23647">
    <property type="entry name" value="TRAPPC13_M"/>
    <property type="match status" value="1"/>
</dbReference>
<evidence type="ECO:0000259" key="3">
    <source>
        <dbReference type="Pfam" id="PF23643"/>
    </source>
</evidence>
<sequence length="443" mass="49468">MTNAMNATLYNIRLVRIFLVHSIPNCGRHAAHFSVYAHIPAVIKLTESGSMALGSNVWFHSIFQGLHLVVRLTEQLSNTSASFEYDNENITGEEIPRIEEPLAVGDDFRSILFSSRHTCNQVGNVYLGEVFSCYISVLNGTSETVTEVDVQTNATRVLLPFKYQDTSLTLNAGQSVGDSISHEVKEIGLHLLVCALSYSKANGEKVFFRQFFQFPVLKPLDVCTKLCSAENDTVYLEAQVQNTTDADMIMERVALEPVPDLAPVTRIEDFCSGEEKDCCLIKPGAVRQFLYGISCIKQDVSWIAVAKLNMVWRTTNGRRGRVQTCPLQKTVSGCGDLKLKVISGPSAVKIRLPFHVVFQLQNCSERALQLTLTLDDTLQKGLLWNSLSEVQLEPLLPAKTMNVSLTLFAECAGLQFASGMKFYDCNAKRRYEYNDVFHVFVYT</sequence>